<dbReference type="Pfam" id="PF14137">
    <property type="entry name" value="DUF4304"/>
    <property type="match status" value="1"/>
</dbReference>
<keyword evidence="2" id="KW-1185">Reference proteome</keyword>
<evidence type="ECO:0000313" key="2">
    <source>
        <dbReference type="Proteomes" id="UP000256769"/>
    </source>
</evidence>
<dbReference type="RefSeq" id="WP_115964267.1">
    <property type="nucleotide sequence ID" value="NZ_CBCRVL010000026.1"/>
</dbReference>
<sequence length="148" mass="17726">MEKQELIKFLDDIFIPIGFKRKGNNWIINGEEISKIINLQKSQYSNSYYINYGYIIKKLPLNGFVNHVDNRLSSKNELEYRRIVDLLDLEFEISTEERFSELEKLIRNKIIPQMESTNNEQDILKILKEKEFLYMIPPNVLEYFNLKA</sequence>
<dbReference type="AlphaFoldDB" id="A0A3D9CFT9"/>
<dbReference type="EMBL" id="QNUE01000028">
    <property type="protein sequence ID" value="REC64608.1"/>
    <property type="molecule type" value="Genomic_DNA"/>
</dbReference>
<name>A0A3D9CFT9_9FLAO</name>
<accession>A0A3D9CFT9</accession>
<dbReference type="OrthoDB" id="1097772at2"/>
<evidence type="ECO:0000313" key="1">
    <source>
        <dbReference type="EMBL" id="REC64608.1"/>
    </source>
</evidence>
<protein>
    <recommendedName>
        <fullName evidence="3">DUF4304 domain-containing protein</fullName>
    </recommendedName>
</protein>
<dbReference type="Proteomes" id="UP000256769">
    <property type="component" value="Unassembled WGS sequence"/>
</dbReference>
<dbReference type="InterPro" id="IPR025412">
    <property type="entry name" value="DUF4304"/>
</dbReference>
<gene>
    <name evidence="1" type="ORF">DRF59_19985</name>
</gene>
<reference evidence="1 2" key="1">
    <citation type="journal article" date="2007" name="Int. J. Syst. Evol. Microbiol.">
        <title>Chryseobacterium flavum sp. nov., isolated from polluted soil.</title>
        <authorList>
            <person name="Zhou Y."/>
            <person name="Dong J."/>
            <person name="Wang X."/>
            <person name="Huang X."/>
            <person name="Zhang K.Y."/>
            <person name="Zhang Y.Q."/>
            <person name="Guo Y.F."/>
            <person name="Lai R."/>
            <person name="Li W.J."/>
        </authorList>
    </citation>
    <scope>NUCLEOTIDE SEQUENCE [LARGE SCALE GENOMIC DNA]</scope>
    <source>
        <strain evidence="1 2">KCTC 12877</strain>
    </source>
</reference>
<proteinExistence type="predicted"/>
<comment type="caution">
    <text evidence="1">The sequence shown here is derived from an EMBL/GenBank/DDBJ whole genome shotgun (WGS) entry which is preliminary data.</text>
</comment>
<organism evidence="1 2">
    <name type="scientific">Chryseobacterium flavum</name>
    <dbReference type="NCBI Taxonomy" id="415851"/>
    <lineage>
        <taxon>Bacteria</taxon>
        <taxon>Pseudomonadati</taxon>
        <taxon>Bacteroidota</taxon>
        <taxon>Flavobacteriia</taxon>
        <taxon>Flavobacteriales</taxon>
        <taxon>Weeksellaceae</taxon>
        <taxon>Chryseobacterium group</taxon>
        <taxon>Chryseobacterium</taxon>
    </lineage>
</organism>
<evidence type="ECO:0008006" key="3">
    <source>
        <dbReference type="Google" id="ProtNLM"/>
    </source>
</evidence>